<dbReference type="AlphaFoldDB" id="A0A0G0NN81"/>
<gene>
    <name evidence="4" type="ORF">UT10_C0007G0017</name>
</gene>
<reference evidence="4 5" key="1">
    <citation type="journal article" date="2015" name="Nature">
        <title>rRNA introns, odd ribosomes, and small enigmatic genomes across a large radiation of phyla.</title>
        <authorList>
            <person name="Brown C.T."/>
            <person name="Hug L.A."/>
            <person name="Thomas B.C."/>
            <person name="Sharon I."/>
            <person name="Castelle C.J."/>
            <person name="Singh A."/>
            <person name="Wilkins M.J."/>
            <person name="Williams K.H."/>
            <person name="Banfield J.F."/>
        </authorList>
    </citation>
    <scope>NUCLEOTIDE SEQUENCE [LARGE SCALE GENOMIC DNA]</scope>
</reference>
<feature type="domain" description="SIS" evidence="3">
    <location>
        <begin position="44"/>
        <end position="189"/>
    </location>
</feature>
<evidence type="ECO:0000313" key="5">
    <source>
        <dbReference type="Proteomes" id="UP000033944"/>
    </source>
</evidence>
<dbReference type="GO" id="GO:0004347">
    <property type="term" value="F:glucose-6-phosphate isomerase activity"/>
    <property type="evidence" value="ECO:0007669"/>
    <property type="project" value="InterPro"/>
</dbReference>
<keyword evidence="2 4" id="KW-0413">Isomerase</keyword>
<dbReference type="CDD" id="cd05017">
    <property type="entry name" value="SIS_PGI_PMI_1"/>
    <property type="match status" value="1"/>
</dbReference>
<dbReference type="GO" id="GO:0004476">
    <property type="term" value="F:mannose-6-phosphate isomerase activity"/>
    <property type="evidence" value="ECO:0007669"/>
    <property type="project" value="InterPro"/>
</dbReference>
<comment type="similarity">
    <text evidence="1">Belongs to the PGI/PMI family.</text>
</comment>
<dbReference type="SUPFAM" id="SSF53697">
    <property type="entry name" value="SIS domain"/>
    <property type="match status" value="1"/>
</dbReference>
<accession>A0A0G0NN81</accession>
<dbReference type="InterPro" id="IPR035484">
    <property type="entry name" value="SIS_PGI/PMI_1"/>
</dbReference>
<dbReference type="PROSITE" id="PS51464">
    <property type="entry name" value="SIS"/>
    <property type="match status" value="1"/>
</dbReference>
<evidence type="ECO:0000256" key="2">
    <source>
        <dbReference type="ARBA" id="ARBA00023235"/>
    </source>
</evidence>
<dbReference type="EMBL" id="LBVN01000007">
    <property type="protein sequence ID" value="KKQ87359.1"/>
    <property type="molecule type" value="Genomic_DNA"/>
</dbReference>
<evidence type="ECO:0000313" key="4">
    <source>
        <dbReference type="EMBL" id="KKQ87359.1"/>
    </source>
</evidence>
<dbReference type="InterPro" id="IPR001347">
    <property type="entry name" value="SIS_dom"/>
</dbReference>
<dbReference type="GO" id="GO:0097367">
    <property type="term" value="F:carbohydrate derivative binding"/>
    <property type="evidence" value="ECO:0007669"/>
    <property type="project" value="InterPro"/>
</dbReference>
<evidence type="ECO:0000256" key="1">
    <source>
        <dbReference type="ARBA" id="ARBA00010523"/>
    </source>
</evidence>
<proteinExistence type="inferred from homology"/>
<comment type="caution">
    <text evidence="4">The sequence shown here is derived from an EMBL/GenBank/DDBJ whole genome shotgun (WGS) entry which is preliminary data.</text>
</comment>
<dbReference type="GO" id="GO:0005975">
    <property type="term" value="P:carbohydrate metabolic process"/>
    <property type="evidence" value="ECO:0007669"/>
    <property type="project" value="InterPro"/>
</dbReference>
<dbReference type="InterPro" id="IPR046348">
    <property type="entry name" value="SIS_dom_sf"/>
</dbReference>
<dbReference type="Gene3D" id="3.40.50.10490">
    <property type="entry name" value="Glucose-6-phosphate isomerase like protein, domain 1"/>
    <property type="match status" value="2"/>
</dbReference>
<organism evidence="4 5">
    <name type="scientific">Candidatus Woesebacteria bacterium GW2011_GWB1_38_8b</name>
    <dbReference type="NCBI Taxonomy" id="1618571"/>
    <lineage>
        <taxon>Bacteria</taxon>
        <taxon>Candidatus Woeseibacteriota</taxon>
    </lineage>
</organism>
<sequence>MSQMNSLDNIEEIKNIDRSNVYGSIIELPKQCIHAFDEARKVVVPESYYDVENIVMCGMGGSGLGARIIESAYRKQLRKPLYRINDYDLPGFVDLHTLVFVSSYSGNTEESISNARRAIEKGAKVIAIADSGKLLDFAKEFKLPFYNIDPKFNPSNQPRMAIGYSVIGQLVLASKCGLIDFDESEIQKIVAILDDVIDKYKIEVVFDQNPVKKTASELLNNIILFFSAEHLVGVTHTVNNQFNENSKNLTADFVIPELNHHLMEGLKNPDFVKNQVCVYLFNSNLYSDHIKKRFEVTTEVIEENGLKKYEYIATSETILSQVFEIIQFGSFLNFYLSMLYNQDPTPIPWVDYFKKRIS</sequence>
<dbReference type="GO" id="GO:1901135">
    <property type="term" value="P:carbohydrate derivative metabolic process"/>
    <property type="evidence" value="ECO:0007669"/>
    <property type="project" value="InterPro"/>
</dbReference>
<dbReference type="InterPro" id="IPR019490">
    <property type="entry name" value="Glu6P/Mann6P_isomerase_C"/>
</dbReference>
<protein>
    <submittedName>
        <fullName evidence="4">Bifunctional phosphoglucose/phosphomannose isomerase</fullName>
    </submittedName>
</protein>
<dbReference type="Pfam" id="PF10432">
    <property type="entry name" value="bact-PGI_C"/>
    <property type="match status" value="1"/>
</dbReference>
<dbReference type="Proteomes" id="UP000033944">
    <property type="component" value="Unassembled WGS sequence"/>
</dbReference>
<name>A0A0G0NN81_9BACT</name>
<dbReference type="Pfam" id="PF01380">
    <property type="entry name" value="SIS"/>
    <property type="match status" value="1"/>
</dbReference>
<evidence type="ECO:0000259" key="3">
    <source>
        <dbReference type="PROSITE" id="PS51464"/>
    </source>
</evidence>